<keyword evidence="1" id="KW-0805">Transcription regulation</keyword>
<protein>
    <submittedName>
        <fullName evidence="6">LacI family transcriptional regulator</fullName>
    </submittedName>
</protein>
<dbReference type="Pfam" id="PF13377">
    <property type="entry name" value="Peripla_BP_3"/>
    <property type="match status" value="1"/>
</dbReference>
<comment type="caution">
    <text evidence="6">The sequence shown here is derived from an EMBL/GenBank/DDBJ whole genome shotgun (WGS) entry which is preliminary data.</text>
</comment>
<evidence type="ECO:0000313" key="7">
    <source>
        <dbReference type="Proteomes" id="UP000823823"/>
    </source>
</evidence>
<dbReference type="EMBL" id="DWZH01000088">
    <property type="protein sequence ID" value="HJB11135.1"/>
    <property type="molecule type" value="Genomic_DNA"/>
</dbReference>
<evidence type="ECO:0000256" key="1">
    <source>
        <dbReference type="ARBA" id="ARBA00023015"/>
    </source>
</evidence>
<dbReference type="CDD" id="cd01392">
    <property type="entry name" value="HTH_LacI"/>
    <property type="match status" value="1"/>
</dbReference>
<name>A0A9D2RPE4_9MICO</name>
<dbReference type="Pfam" id="PF00356">
    <property type="entry name" value="LacI"/>
    <property type="match status" value="1"/>
</dbReference>
<reference evidence="6" key="2">
    <citation type="submission" date="2021-04" db="EMBL/GenBank/DDBJ databases">
        <authorList>
            <person name="Gilroy R."/>
        </authorList>
    </citation>
    <scope>NUCLEOTIDE SEQUENCE</scope>
    <source>
        <strain evidence="6">ChiHjej13B12-24818</strain>
    </source>
</reference>
<dbReference type="GO" id="GO:0000976">
    <property type="term" value="F:transcription cis-regulatory region binding"/>
    <property type="evidence" value="ECO:0007669"/>
    <property type="project" value="TreeGrafter"/>
</dbReference>
<evidence type="ECO:0000256" key="4">
    <source>
        <dbReference type="SAM" id="MobiDB-lite"/>
    </source>
</evidence>
<organism evidence="6 7">
    <name type="scientific">Candidatus Brachybacterium merdavium</name>
    <dbReference type="NCBI Taxonomy" id="2838513"/>
    <lineage>
        <taxon>Bacteria</taxon>
        <taxon>Bacillati</taxon>
        <taxon>Actinomycetota</taxon>
        <taxon>Actinomycetes</taxon>
        <taxon>Micrococcales</taxon>
        <taxon>Dermabacteraceae</taxon>
        <taxon>Brachybacterium</taxon>
    </lineage>
</organism>
<dbReference type="CDD" id="cd06267">
    <property type="entry name" value="PBP1_LacI_sugar_binding-like"/>
    <property type="match status" value="1"/>
</dbReference>
<dbReference type="GO" id="GO:0003700">
    <property type="term" value="F:DNA-binding transcription factor activity"/>
    <property type="evidence" value="ECO:0007669"/>
    <property type="project" value="TreeGrafter"/>
</dbReference>
<dbReference type="PANTHER" id="PTHR30146:SF109">
    <property type="entry name" value="HTH-TYPE TRANSCRIPTIONAL REGULATOR GALS"/>
    <property type="match status" value="1"/>
</dbReference>
<dbReference type="InterPro" id="IPR010982">
    <property type="entry name" value="Lambda_DNA-bd_dom_sf"/>
</dbReference>
<dbReference type="Gene3D" id="3.40.50.2300">
    <property type="match status" value="2"/>
</dbReference>
<dbReference type="InterPro" id="IPR046335">
    <property type="entry name" value="LacI/GalR-like_sensor"/>
</dbReference>
<dbReference type="InterPro" id="IPR028082">
    <property type="entry name" value="Peripla_BP_I"/>
</dbReference>
<sequence>MAQLAGVSPGLVSRLVNEDPTLKIRPETRERVMDAIDMLQYTPHASARALRSARTGLLGFALHHVNDPIYAQLVESAQTAAAERNYSVVLLNASELVGRRDAYRALVGGHRVDGLLVQSGFGADNSGLQELVLSIPSVVFNASAMPGIRTVRLDDSTASAIATRHLVELGHTRIAFVGAEGASSDRRFQGYAEALDDAGLQSLPMVSGGWSASEARKGIEQYFSSGGRATALVVATSTSALGVHAGVISSGRSIPDDVSLVCIQDAWFAEHLNPPLTAVELPLGDVGRLAVNLLIGQIASRTEGEVVLGDPPPALIERESTSVPGAEPV</sequence>
<dbReference type="SMART" id="SM00354">
    <property type="entry name" value="HTH_LACI"/>
    <property type="match status" value="1"/>
</dbReference>
<dbReference type="Proteomes" id="UP000823823">
    <property type="component" value="Unassembled WGS sequence"/>
</dbReference>
<gene>
    <name evidence="6" type="ORF">H9786_11520</name>
</gene>
<proteinExistence type="predicted"/>
<keyword evidence="2" id="KW-0238">DNA-binding</keyword>
<evidence type="ECO:0000259" key="5">
    <source>
        <dbReference type="PROSITE" id="PS50932"/>
    </source>
</evidence>
<dbReference type="PANTHER" id="PTHR30146">
    <property type="entry name" value="LACI-RELATED TRANSCRIPTIONAL REPRESSOR"/>
    <property type="match status" value="1"/>
</dbReference>
<dbReference type="AlphaFoldDB" id="A0A9D2RPE4"/>
<feature type="region of interest" description="Disordered" evidence="4">
    <location>
        <begin position="310"/>
        <end position="329"/>
    </location>
</feature>
<dbReference type="InterPro" id="IPR000843">
    <property type="entry name" value="HTH_LacI"/>
</dbReference>
<evidence type="ECO:0000256" key="3">
    <source>
        <dbReference type="ARBA" id="ARBA00023163"/>
    </source>
</evidence>
<dbReference type="SUPFAM" id="SSF53822">
    <property type="entry name" value="Periplasmic binding protein-like I"/>
    <property type="match status" value="1"/>
</dbReference>
<accession>A0A9D2RPE4</accession>
<reference evidence="6" key="1">
    <citation type="journal article" date="2021" name="PeerJ">
        <title>Extensive microbial diversity within the chicken gut microbiome revealed by metagenomics and culture.</title>
        <authorList>
            <person name="Gilroy R."/>
            <person name="Ravi A."/>
            <person name="Getino M."/>
            <person name="Pursley I."/>
            <person name="Horton D.L."/>
            <person name="Alikhan N.F."/>
            <person name="Baker D."/>
            <person name="Gharbi K."/>
            <person name="Hall N."/>
            <person name="Watson M."/>
            <person name="Adriaenssens E.M."/>
            <person name="Foster-Nyarko E."/>
            <person name="Jarju S."/>
            <person name="Secka A."/>
            <person name="Antonio M."/>
            <person name="Oren A."/>
            <person name="Chaudhuri R.R."/>
            <person name="La Ragione R."/>
            <person name="Hildebrand F."/>
            <person name="Pallen M.J."/>
        </authorList>
    </citation>
    <scope>NUCLEOTIDE SEQUENCE</scope>
    <source>
        <strain evidence="6">ChiHjej13B12-24818</strain>
    </source>
</reference>
<dbReference type="SUPFAM" id="SSF47413">
    <property type="entry name" value="lambda repressor-like DNA-binding domains"/>
    <property type="match status" value="1"/>
</dbReference>
<evidence type="ECO:0000256" key="2">
    <source>
        <dbReference type="ARBA" id="ARBA00023125"/>
    </source>
</evidence>
<dbReference type="PROSITE" id="PS50932">
    <property type="entry name" value="HTH_LACI_2"/>
    <property type="match status" value="1"/>
</dbReference>
<feature type="domain" description="HTH lacI-type" evidence="5">
    <location>
        <begin position="1"/>
        <end position="52"/>
    </location>
</feature>
<keyword evidence="3" id="KW-0804">Transcription</keyword>
<evidence type="ECO:0000313" key="6">
    <source>
        <dbReference type="EMBL" id="HJB11135.1"/>
    </source>
</evidence>
<dbReference type="Gene3D" id="1.10.260.40">
    <property type="entry name" value="lambda repressor-like DNA-binding domains"/>
    <property type="match status" value="1"/>
</dbReference>